<accession>A0A7D9DTM1</accession>
<dbReference type="AlphaFoldDB" id="A0A7D9DTM1"/>
<reference evidence="1" key="1">
    <citation type="submission" date="2020-04" db="EMBL/GenBank/DDBJ databases">
        <authorList>
            <person name="Alioto T."/>
            <person name="Alioto T."/>
            <person name="Gomez Garrido J."/>
        </authorList>
    </citation>
    <scope>NUCLEOTIDE SEQUENCE</scope>
    <source>
        <strain evidence="1">A484AB</strain>
    </source>
</reference>
<dbReference type="InterPro" id="IPR043502">
    <property type="entry name" value="DNA/RNA_pol_sf"/>
</dbReference>
<name>A0A7D9DTM1_PARCT</name>
<dbReference type="Pfam" id="PF00078">
    <property type="entry name" value="RVT_1"/>
    <property type="match status" value="1"/>
</dbReference>
<comment type="caution">
    <text evidence="1">The sequence shown here is derived from an EMBL/GenBank/DDBJ whole genome shotgun (WGS) entry which is preliminary data.</text>
</comment>
<organism evidence="1 2">
    <name type="scientific">Paramuricea clavata</name>
    <name type="common">Red gorgonian</name>
    <name type="synonym">Violescent sea-whip</name>
    <dbReference type="NCBI Taxonomy" id="317549"/>
    <lineage>
        <taxon>Eukaryota</taxon>
        <taxon>Metazoa</taxon>
        <taxon>Cnidaria</taxon>
        <taxon>Anthozoa</taxon>
        <taxon>Octocorallia</taxon>
        <taxon>Malacalcyonacea</taxon>
        <taxon>Plexauridae</taxon>
        <taxon>Paramuricea</taxon>
    </lineage>
</organism>
<dbReference type="PROSITE" id="PS50878">
    <property type="entry name" value="RT_POL"/>
    <property type="match status" value="1"/>
</dbReference>
<evidence type="ECO:0000313" key="1">
    <source>
        <dbReference type="EMBL" id="CAB3993757.1"/>
    </source>
</evidence>
<evidence type="ECO:0000313" key="2">
    <source>
        <dbReference type="Proteomes" id="UP001152795"/>
    </source>
</evidence>
<sequence length="185" mass="21097">MRRTNSAKSVRYLQPLTAIWSTPFRVEIGKRYSDTQETTKRTRRKLPTYFPAPHSEQSFRTRVVVDGFASRWAPVTSGVPQGSILGPVLFVIFINDIPEVTVGTSPALFADDTKVYKDVRSVTDCEKLQQTLDKLDTWTQDNNITFNASKCKVLSVTRKKNPITYPHTTSVENICRELKTRKILE</sequence>
<keyword evidence="2" id="KW-1185">Reference proteome</keyword>
<dbReference type="Proteomes" id="UP001152795">
    <property type="component" value="Unassembled WGS sequence"/>
</dbReference>
<gene>
    <name evidence="1" type="ORF">PACLA_8A030598</name>
</gene>
<proteinExistence type="predicted"/>
<dbReference type="InterPro" id="IPR000477">
    <property type="entry name" value="RT_dom"/>
</dbReference>
<dbReference type="OrthoDB" id="10056483at2759"/>
<dbReference type="PANTHER" id="PTHR33332">
    <property type="entry name" value="REVERSE TRANSCRIPTASE DOMAIN-CONTAINING PROTEIN"/>
    <property type="match status" value="1"/>
</dbReference>
<protein>
    <submittedName>
        <fullName evidence="1">Uncharacterized protein</fullName>
    </submittedName>
</protein>
<dbReference type="EMBL" id="CACRXK020002324">
    <property type="protein sequence ID" value="CAB3993757.1"/>
    <property type="molecule type" value="Genomic_DNA"/>
</dbReference>
<dbReference type="SUPFAM" id="SSF56672">
    <property type="entry name" value="DNA/RNA polymerases"/>
    <property type="match status" value="1"/>
</dbReference>